<keyword evidence="5" id="KW-1133">Transmembrane helix</keyword>
<keyword evidence="11" id="KW-1185">Reference proteome</keyword>
<dbReference type="RefSeq" id="XP_031855869.1">
    <property type="nucleotide sequence ID" value="XM_031999978.1"/>
</dbReference>
<protein>
    <recommendedName>
        <fullName evidence="8">C-8 sterol isomerase</fullName>
        <ecNumber evidence="8">5.-.-.-</ecNumber>
    </recommendedName>
    <alternativeName>
        <fullName evidence="8">Delta-8--delta-7 sterol isomerase</fullName>
    </alternativeName>
</protein>
<evidence type="ECO:0000256" key="1">
    <source>
        <dbReference type="ARBA" id="ARBA00004586"/>
    </source>
</evidence>
<evidence type="ECO:0000256" key="6">
    <source>
        <dbReference type="ARBA" id="ARBA00023136"/>
    </source>
</evidence>
<evidence type="ECO:0000256" key="2">
    <source>
        <dbReference type="ARBA" id="ARBA00007141"/>
    </source>
</evidence>
<feature type="signal peptide" evidence="9">
    <location>
        <begin position="1"/>
        <end position="21"/>
    </location>
</feature>
<gene>
    <name evidence="10" type="ORF">SAPINGB_P005264</name>
</gene>
<dbReference type="EC" id="5.-.-.-" evidence="8"/>
<keyword evidence="9" id="KW-0732">Signal</keyword>
<keyword evidence="4" id="KW-0256">Endoplasmic reticulum</keyword>
<dbReference type="GeneID" id="43584078"/>
<proteinExistence type="inferred from homology"/>
<dbReference type="GO" id="GO:0005789">
    <property type="term" value="C:endoplasmic reticulum membrane"/>
    <property type="evidence" value="ECO:0007669"/>
    <property type="project" value="UniProtKB-SubCell"/>
</dbReference>
<evidence type="ECO:0000256" key="4">
    <source>
        <dbReference type="ARBA" id="ARBA00022824"/>
    </source>
</evidence>
<dbReference type="PANTHER" id="PTHR10868:SF1">
    <property type="entry name" value="SIGMA NON-OPIOID INTRACELLULAR RECEPTOR 1"/>
    <property type="match status" value="1"/>
</dbReference>
<dbReference type="GO" id="GO:0006696">
    <property type="term" value="P:ergosterol biosynthetic process"/>
    <property type="evidence" value="ECO:0007669"/>
    <property type="project" value="TreeGrafter"/>
</dbReference>
<evidence type="ECO:0000256" key="9">
    <source>
        <dbReference type="SAM" id="SignalP"/>
    </source>
</evidence>
<dbReference type="Pfam" id="PF04622">
    <property type="entry name" value="ERG2_Sigma1R"/>
    <property type="match status" value="1"/>
</dbReference>
<evidence type="ECO:0000256" key="5">
    <source>
        <dbReference type="ARBA" id="ARBA00022989"/>
    </source>
</evidence>
<keyword evidence="3" id="KW-0812">Transmembrane</keyword>
<dbReference type="OrthoDB" id="347124at2759"/>
<accession>A0A5E8BZ68</accession>
<comment type="similarity">
    <text evidence="2 8">Belongs to the ERG2 family.</text>
</comment>
<dbReference type="UniPathway" id="UPA00768"/>
<dbReference type="AlphaFoldDB" id="A0A5E8BZ68"/>
<organism evidence="10 11">
    <name type="scientific">Magnusiomyces paraingens</name>
    <dbReference type="NCBI Taxonomy" id="2606893"/>
    <lineage>
        <taxon>Eukaryota</taxon>
        <taxon>Fungi</taxon>
        <taxon>Dikarya</taxon>
        <taxon>Ascomycota</taxon>
        <taxon>Saccharomycotina</taxon>
        <taxon>Dipodascomycetes</taxon>
        <taxon>Dipodascales</taxon>
        <taxon>Dipodascaceae</taxon>
        <taxon>Magnusiomyces</taxon>
    </lineage>
</organism>
<feature type="chain" id="PRO_5022834208" description="C-8 sterol isomerase" evidence="9">
    <location>
        <begin position="22"/>
        <end position="220"/>
    </location>
</feature>
<reference evidence="10 11" key="1">
    <citation type="submission" date="2019-09" db="EMBL/GenBank/DDBJ databases">
        <authorList>
            <person name="Brejova B."/>
        </authorList>
    </citation>
    <scope>NUCLEOTIDE SEQUENCE [LARGE SCALE GENOMIC DNA]</scope>
</reference>
<sequence>MNLFFIPSIIALFSILAPVLRYGKDHILPANYVFKPAELQEIVQTTLAENPGANNTALFTALGHKFSDRYGPYVKDLNYDDWHFSNAGGAMGTFFIFHASFTEYLIVFGSATGTEGHTGYHLADDYFIIVSGEQSAAYPGENMPTIYKPGEMHHLSYGTAQQYAMPPGSFAIELAQGYIPTMLIFGFLDSIFSTADPFNLWLQIKFTTISMFKNLLLGKI</sequence>
<dbReference type="PANTHER" id="PTHR10868">
    <property type="entry name" value="SIGMA 1-TYPE OPIOID RECEPTOR-RELATED"/>
    <property type="match status" value="1"/>
</dbReference>
<evidence type="ECO:0000313" key="11">
    <source>
        <dbReference type="Proteomes" id="UP000398389"/>
    </source>
</evidence>
<dbReference type="Proteomes" id="UP000398389">
    <property type="component" value="Unassembled WGS sequence"/>
</dbReference>
<name>A0A5E8BZ68_9ASCO</name>
<evidence type="ECO:0000256" key="7">
    <source>
        <dbReference type="ARBA" id="ARBA00029435"/>
    </source>
</evidence>
<comment type="function">
    <text evidence="8">Catalyzes the reaction which results in unsaturation at C-7 in the B ring of sterols.</text>
</comment>
<comment type="pathway">
    <text evidence="7 8">Steroid metabolism; ergosterol biosynthesis.</text>
</comment>
<comment type="subcellular location">
    <subcellularLocation>
        <location evidence="1">Endoplasmic reticulum membrane</location>
    </subcellularLocation>
</comment>
<dbReference type="EMBL" id="CABVLU010000004">
    <property type="protein sequence ID" value="VVT56777.1"/>
    <property type="molecule type" value="Genomic_DNA"/>
</dbReference>
<keyword evidence="6" id="KW-0472">Membrane</keyword>
<evidence type="ECO:0000313" key="10">
    <source>
        <dbReference type="EMBL" id="VVT56777.1"/>
    </source>
</evidence>
<dbReference type="InterPro" id="IPR006716">
    <property type="entry name" value="ERG2_sigma1_rcpt-like"/>
</dbReference>
<evidence type="ECO:0000256" key="8">
    <source>
        <dbReference type="RuleBase" id="RU368083"/>
    </source>
</evidence>
<evidence type="ECO:0000256" key="3">
    <source>
        <dbReference type="ARBA" id="ARBA00022692"/>
    </source>
</evidence>